<evidence type="ECO:0000256" key="19">
    <source>
        <dbReference type="SAM" id="MobiDB-lite"/>
    </source>
</evidence>
<comment type="subcellular location">
    <subcellularLocation>
        <location evidence="18">Cell outer membrane</location>
        <topology evidence="18">Multi-pass membrane protein</topology>
    </subcellularLocation>
    <text evidence="18">One of the very few enzymes located there.</text>
</comment>
<feature type="chain" id="PRO_5044954155" description="Phospholipase A1" evidence="18">
    <location>
        <begin position="23"/>
        <end position="332"/>
    </location>
</feature>
<comment type="function">
    <text evidence="18">Hydrolysis of phosphatidylcholine with phospholipase A2 (EC 3.1.1.4) and phospholipase A1 (EC 3.1.1.32) activities.</text>
</comment>
<dbReference type="InterPro" id="IPR003187">
    <property type="entry name" value="PLipase_A1"/>
</dbReference>
<keyword evidence="16" id="KW-0472">Membrane</keyword>
<keyword evidence="10 18" id="KW-0479">Metal-binding</keyword>
<dbReference type="InterPro" id="IPR036541">
    <property type="entry name" value="PLipase_A1_sf"/>
</dbReference>
<reference evidence="21" key="1">
    <citation type="journal article" date="2019" name="Int. J. Syst. Evol. Microbiol.">
        <title>The Global Catalogue of Microorganisms (GCM) 10K type strain sequencing project: providing services to taxonomists for standard genome sequencing and annotation.</title>
        <authorList>
            <consortium name="The Broad Institute Genomics Platform"/>
            <consortium name="The Broad Institute Genome Sequencing Center for Infectious Disease"/>
            <person name="Wu L."/>
            <person name="Ma J."/>
        </authorList>
    </citation>
    <scope>NUCLEOTIDE SEQUENCE [LARGE SCALE GENOMIC DNA]</scope>
    <source>
        <strain evidence="21">KCTC 22280</strain>
    </source>
</reference>
<evidence type="ECO:0000256" key="1">
    <source>
        <dbReference type="ARBA" id="ARBA00000111"/>
    </source>
</evidence>
<comment type="catalytic activity">
    <reaction evidence="2 18">
        <text>a 1,2-diacyl-sn-glycero-3-phosphocholine + H2O = a 1-acyl-sn-glycero-3-phosphocholine + a fatty acid + H(+)</text>
        <dbReference type="Rhea" id="RHEA:15801"/>
        <dbReference type="ChEBI" id="CHEBI:15377"/>
        <dbReference type="ChEBI" id="CHEBI:15378"/>
        <dbReference type="ChEBI" id="CHEBI:28868"/>
        <dbReference type="ChEBI" id="CHEBI:57643"/>
        <dbReference type="ChEBI" id="CHEBI:58168"/>
        <dbReference type="EC" id="3.1.1.4"/>
    </reaction>
</comment>
<dbReference type="PRINTS" id="PR01486">
    <property type="entry name" value="PHPHLIPASEA1"/>
</dbReference>
<dbReference type="PANTHER" id="PTHR40457">
    <property type="entry name" value="PHOSPHOLIPASE A1"/>
    <property type="match status" value="1"/>
</dbReference>
<name>A0ABQ3B4I4_9GAMM</name>
<evidence type="ECO:0000256" key="4">
    <source>
        <dbReference type="ARBA" id="ARBA00011702"/>
    </source>
</evidence>
<feature type="region of interest" description="Disordered" evidence="19">
    <location>
        <begin position="21"/>
        <end position="67"/>
    </location>
</feature>
<keyword evidence="15 18" id="KW-0443">Lipid metabolism</keyword>
<evidence type="ECO:0000256" key="13">
    <source>
        <dbReference type="ARBA" id="ARBA00022837"/>
    </source>
</evidence>
<gene>
    <name evidence="20" type="ORF">GCM10007071_20930</name>
</gene>
<evidence type="ECO:0000256" key="5">
    <source>
        <dbReference type="ARBA" id="ARBA00013179"/>
    </source>
</evidence>
<evidence type="ECO:0000256" key="17">
    <source>
        <dbReference type="ARBA" id="ARBA00023237"/>
    </source>
</evidence>
<dbReference type="Gene3D" id="2.40.230.10">
    <property type="entry name" value="Phospholipase A1"/>
    <property type="match status" value="1"/>
</dbReference>
<comment type="similarity">
    <text evidence="3 18">Belongs to the phospholipase A1 family.</text>
</comment>
<dbReference type="EC" id="3.1.1.32" evidence="5 18"/>
<keyword evidence="12 18" id="KW-0378">Hydrolase</keyword>
<dbReference type="SUPFAM" id="SSF56931">
    <property type="entry name" value="Outer membrane phospholipase A (OMPLA)"/>
    <property type="match status" value="1"/>
</dbReference>
<evidence type="ECO:0000256" key="14">
    <source>
        <dbReference type="ARBA" id="ARBA00022963"/>
    </source>
</evidence>
<evidence type="ECO:0000256" key="11">
    <source>
        <dbReference type="ARBA" id="ARBA00022729"/>
    </source>
</evidence>
<keyword evidence="11 18" id="KW-0732">Signal</keyword>
<organism evidence="20 21">
    <name type="scientific">Marinobacter zhanjiangensis</name>
    <dbReference type="NCBI Taxonomy" id="578215"/>
    <lineage>
        <taxon>Bacteria</taxon>
        <taxon>Pseudomonadati</taxon>
        <taxon>Pseudomonadota</taxon>
        <taxon>Gammaproteobacteria</taxon>
        <taxon>Pseudomonadales</taxon>
        <taxon>Marinobacteraceae</taxon>
        <taxon>Marinobacter</taxon>
    </lineage>
</organism>
<evidence type="ECO:0000256" key="8">
    <source>
        <dbReference type="ARBA" id="ARBA00022452"/>
    </source>
</evidence>
<protein>
    <recommendedName>
        <fullName evidence="7 18">Phospholipase A1</fullName>
        <ecNumber evidence="5 18">3.1.1.32</ecNumber>
        <ecNumber evidence="6 18">3.1.1.4</ecNumber>
    </recommendedName>
    <alternativeName>
        <fullName evidence="18">Phosphatidylcholine 1-acylhydrolase</fullName>
    </alternativeName>
</protein>
<evidence type="ECO:0000256" key="15">
    <source>
        <dbReference type="ARBA" id="ARBA00023098"/>
    </source>
</evidence>
<keyword evidence="14 18" id="KW-0442">Lipid degradation</keyword>
<proteinExistence type="inferred from homology"/>
<comment type="caution">
    <text evidence="20">The sequence shown here is derived from an EMBL/GenBank/DDBJ whole genome shotgun (WGS) entry which is preliminary data.</text>
</comment>
<accession>A0ABQ3B4I4</accession>
<dbReference type="EC" id="3.1.1.4" evidence="6 18"/>
<evidence type="ECO:0000313" key="20">
    <source>
        <dbReference type="EMBL" id="GGY73532.1"/>
    </source>
</evidence>
<evidence type="ECO:0000256" key="12">
    <source>
        <dbReference type="ARBA" id="ARBA00022801"/>
    </source>
</evidence>
<keyword evidence="17 18" id="KW-0998">Cell outer membrane</keyword>
<comment type="subunit">
    <text evidence="4 18">Homodimer; dimerization is reversible, and the dimeric form is the active one.</text>
</comment>
<dbReference type="PANTHER" id="PTHR40457:SF1">
    <property type="entry name" value="PHOSPHOLIPASE A1"/>
    <property type="match status" value="1"/>
</dbReference>
<dbReference type="CDD" id="cd00541">
    <property type="entry name" value="OMPLA"/>
    <property type="match status" value="1"/>
</dbReference>
<feature type="compositionally biased region" description="Polar residues" evidence="19">
    <location>
        <begin position="25"/>
        <end position="56"/>
    </location>
</feature>
<sequence>MKQRTLPALLATIIGAAPALNAAAQDQSPETGDSPQAAVSGQAENPEQAMDQSDATDSGEDAMEHEVEEYEARERLIGSLIGGFVPYQPTYILPYTYVDNPNQTPDSPNLGESTYDARLQSEEAKYQISFRVPLLTGMLDDSTTLWFGYTQTSFWQVYDTEESAPFRETNYEPEIFIRQRLGWDLGPGQLTGVSVGLNHHSNGQSEPRSRSWNRIRGSITYTYDRWLFMVSPWYRLPENDSDDNNPDIEEYVGYADYMAVYKWDDNHVLSARLRNNLRSEDNKTSVELGYSFPMGDTIKGYIQYYNGYGESLIDYNERTHRIGIGIMLNDWM</sequence>
<evidence type="ECO:0000256" key="3">
    <source>
        <dbReference type="ARBA" id="ARBA00010525"/>
    </source>
</evidence>
<evidence type="ECO:0000256" key="7">
    <source>
        <dbReference type="ARBA" id="ARBA00021726"/>
    </source>
</evidence>
<dbReference type="Proteomes" id="UP000601597">
    <property type="component" value="Unassembled WGS sequence"/>
</dbReference>
<evidence type="ECO:0000256" key="18">
    <source>
        <dbReference type="RuleBase" id="RU366027"/>
    </source>
</evidence>
<dbReference type="Pfam" id="PF02253">
    <property type="entry name" value="PLA1"/>
    <property type="match status" value="1"/>
</dbReference>
<evidence type="ECO:0000256" key="6">
    <source>
        <dbReference type="ARBA" id="ARBA00013278"/>
    </source>
</evidence>
<evidence type="ECO:0000313" key="21">
    <source>
        <dbReference type="Proteomes" id="UP000601597"/>
    </source>
</evidence>
<feature type="signal peptide" evidence="18">
    <location>
        <begin position="1"/>
        <end position="22"/>
    </location>
</feature>
<comment type="cofactor">
    <cofactor evidence="18">
        <name>Ca(2+)</name>
        <dbReference type="ChEBI" id="CHEBI:29108"/>
    </cofactor>
    <text evidence="18">Binds 1 Ca(2+) ion per monomer. In the dimeric form the Ca(2+) is bound by different amino acids with binding of each Ca(2+) shared with ligands coming from each monomer. The Ca(2+) ion may have a role in catalysis.</text>
</comment>
<dbReference type="RefSeq" id="WP_189576109.1">
    <property type="nucleotide sequence ID" value="NZ_BMXV01000004.1"/>
</dbReference>
<evidence type="ECO:0000256" key="2">
    <source>
        <dbReference type="ARBA" id="ARBA00001604"/>
    </source>
</evidence>
<comment type="catalytic activity">
    <reaction evidence="1 18">
        <text>a 1,2-diacyl-sn-glycero-3-phosphocholine + H2O = a 2-acyl-sn-glycero-3-phosphocholine + a fatty acid + H(+)</text>
        <dbReference type="Rhea" id="RHEA:18689"/>
        <dbReference type="ChEBI" id="CHEBI:15377"/>
        <dbReference type="ChEBI" id="CHEBI:15378"/>
        <dbReference type="ChEBI" id="CHEBI:28868"/>
        <dbReference type="ChEBI" id="CHEBI:57643"/>
        <dbReference type="ChEBI" id="CHEBI:57875"/>
        <dbReference type="EC" id="3.1.1.32"/>
    </reaction>
</comment>
<evidence type="ECO:0000256" key="10">
    <source>
        <dbReference type="ARBA" id="ARBA00022723"/>
    </source>
</evidence>
<evidence type="ECO:0000256" key="16">
    <source>
        <dbReference type="ARBA" id="ARBA00023136"/>
    </source>
</evidence>
<keyword evidence="8" id="KW-1134">Transmembrane beta strand</keyword>
<keyword evidence="9" id="KW-0812">Transmembrane</keyword>
<keyword evidence="21" id="KW-1185">Reference proteome</keyword>
<dbReference type="EMBL" id="BMXV01000004">
    <property type="protein sequence ID" value="GGY73532.1"/>
    <property type="molecule type" value="Genomic_DNA"/>
</dbReference>
<evidence type="ECO:0000256" key="9">
    <source>
        <dbReference type="ARBA" id="ARBA00022692"/>
    </source>
</evidence>
<keyword evidence="13 18" id="KW-0106">Calcium</keyword>